<feature type="compositionally biased region" description="Polar residues" evidence="1">
    <location>
        <begin position="94"/>
        <end position="111"/>
    </location>
</feature>
<feature type="compositionally biased region" description="Low complexity" evidence="1">
    <location>
        <begin position="76"/>
        <end position="90"/>
    </location>
</feature>
<evidence type="ECO:0008006" key="4">
    <source>
        <dbReference type="Google" id="ProtNLM"/>
    </source>
</evidence>
<feature type="compositionally biased region" description="Low complexity" evidence="1">
    <location>
        <begin position="112"/>
        <end position="128"/>
    </location>
</feature>
<gene>
    <name evidence="2" type="ORF">A7K91_13130</name>
</gene>
<dbReference type="Pfam" id="PF10055">
    <property type="entry name" value="DUF2292"/>
    <property type="match status" value="1"/>
</dbReference>
<keyword evidence="3" id="KW-1185">Reference proteome</keyword>
<name>A0A1A5YFS8_9BACL</name>
<evidence type="ECO:0000256" key="1">
    <source>
        <dbReference type="SAM" id="MobiDB-lite"/>
    </source>
</evidence>
<reference evidence="2 3" key="1">
    <citation type="submission" date="2016-05" db="EMBL/GenBank/DDBJ databases">
        <title>Paenibacillus oryzae. sp. nov., isolated from the rice root.</title>
        <authorList>
            <person name="Zhang J."/>
            <person name="Zhang X."/>
        </authorList>
    </citation>
    <scope>NUCLEOTIDE SEQUENCE [LARGE SCALE GENOMIC DNA]</scope>
    <source>
        <strain evidence="2 3">1DrF-4</strain>
    </source>
</reference>
<evidence type="ECO:0000313" key="2">
    <source>
        <dbReference type="EMBL" id="OBR64434.1"/>
    </source>
</evidence>
<dbReference type="Proteomes" id="UP000092024">
    <property type="component" value="Unassembled WGS sequence"/>
</dbReference>
<evidence type="ECO:0000313" key="3">
    <source>
        <dbReference type="Proteomes" id="UP000092024"/>
    </source>
</evidence>
<dbReference type="RefSeq" id="WP_068685090.1">
    <property type="nucleotide sequence ID" value="NZ_LYPA01000065.1"/>
</dbReference>
<sequence length="143" mass="15895">MTKPLEVDEQWRDRILSQVSGLQYGQVIITVHDGRIVQIDRTERTRYDAAAQKSEQPASAPSSQRKKGAGAPSAGQQSQERQQRQNAQSKQDVRQSQIGEPSLGDQRTQTGQSEQEARQSQASQRQQSNADEDNGHLSLRAAQ</sequence>
<dbReference type="STRING" id="1844972.A7K91_13130"/>
<protein>
    <recommendedName>
        <fullName evidence="4">DUF2292 domain-containing protein</fullName>
    </recommendedName>
</protein>
<accession>A0A1A5YFS8</accession>
<comment type="caution">
    <text evidence="2">The sequence shown here is derived from an EMBL/GenBank/DDBJ whole genome shotgun (WGS) entry which is preliminary data.</text>
</comment>
<dbReference type="InterPro" id="IPR018743">
    <property type="entry name" value="DUF2292"/>
</dbReference>
<feature type="region of interest" description="Disordered" evidence="1">
    <location>
        <begin position="46"/>
        <end position="143"/>
    </location>
</feature>
<feature type="compositionally biased region" description="Polar residues" evidence="1">
    <location>
        <begin position="53"/>
        <end position="63"/>
    </location>
</feature>
<proteinExistence type="predicted"/>
<dbReference type="EMBL" id="LYPA01000065">
    <property type="protein sequence ID" value="OBR64434.1"/>
    <property type="molecule type" value="Genomic_DNA"/>
</dbReference>
<dbReference type="AlphaFoldDB" id="A0A1A5YFS8"/>
<organism evidence="2 3">
    <name type="scientific">Paenibacillus oryzae</name>
    <dbReference type="NCBI Taxonomy" id="1844972"/>
    <lineage>
        <taxon>Bacteria</taxon>
        <taxon>Bacillati</taxon>
        <taxon>Bacillota</taxon>
        <taxon>Bacilli</taxon>
        <taxon>Bacillales</taxon>
        <taxon>Paenibacillaceae</taxon>
        <taxon>Paenibacillus</taxon>
    </lineage>
</organism>